<evidence type="ECO:0000313" key="1">
    <source>
        <dbReference type="EMBL" id="AXR05263.1"/>
    </source>
</evidence>
<dbReference type="Proteomes" id="UP000262073">
    <property type="component" value="Chromosome"/>
</dbReference>
<name>A0A346NIA6_9ALTE</name>
<dbReference type="RefSeq" id="WP_108565623.1">
    <property type="nucleotide sequence ID" value="NZ_CP031769.1"/>
</dbReference>
<evidence type="ECO:0000313" key="2">
    <source>
        <dbReference type="Proteomes" id="UP000262073"/>
    </source>
</evidence>
<evidence type="ECO:0008006" key="3">
    <source>
        <dbReference type="Google" id="ProtNLM"/>
    </source>
</evidence>
<sequence length="139" mass="15925">MRFPSYGQYALDVSGNMLEVYATGSWNRATTEQVVEDIQATITVFDQQPWGALLDGRRWVLTTPECQNLMAESIRHCIGAGLCRAAYVLDSGMVKRAQIERTHPHSFANTLHADYQRDYFFSYFEALKWLKSEGYSPYP</sequence>
<organism evidence="1 2">
    <name type="scientific">Salinimonas sediminis</name>
    <dbReference type="NCBI Taxonomy" id="2303538"/>
    <lineage>
        <taxon>Bacteria</taxon>
        <taxon>Pseudomonadati</taxon>
        <taxon>Pseudomonadota</taxon>
        <taxon>Gammaproteobacteria</taxon>
        <taxon>Alteromonadales</taxon>
        <taxon>Alteromonadaceae</taxon>
        <taxon>Alteromonas/Salinimonas group</taxon>
        <taxon>Salinimonas</taxon>
    </lineage>
</organism>
<reference evidence="1 2" key="1">
    <citation type="submission" date="2018-08" db="EMBL/GenBank/DDBJ databases">
        <title>Salinimonas sediminis sp. nov., a piezophilic bacterium isolated from a deep-sea sediment sample from the New Britain Trench.</title>
        <authorList>
            <person name="Cao J."/>
        </authorList>
    </citation>
    <scope>NUCLEOTIDE SEQUENCE [LARGE SCALE GENOMIC DNA]</scope>
    <source>
        <strain evidence="1 2">N102</strain>
    </source>
</reference>
<dbReference type="KEGG" id="salm:D0Y50_02075"/>
<gene>
    <name evidence="1" type="ORF">D0Y50_02075</name>
</gene>
<dbReference type="AlphaFoldDB" id="A0A346NIA6"/>
<dbReference type="OrthoDB" id="5768127at2"/>
<accession>A0A346NIA6</accession>
<dbReference type="EMBL" id="CP031769">
    <property type="protein sequence ID" value="AXR05263.1"/>
    <property type="molecule type" value="Genomic_DNA"/>
</dbReference>
<keyword evidence="2" id="KW-1185">Reference proteome</keyword>
<proteinExistence type="predicted"/>
<protein>
    <recommendedName>
        <fullName evidence="3">STAS/SEC14 domain-containing protein</fullName>
    </recommendedName>
</protein>